<name>A0A1E4T6I1_9ASCO</name>
<proteinExistence type="predicted"/>
<protein>
    <recommendedName>
        <fullName evidence="3">Transcription factor domain-containing protein</fullName>
    </recommendedName>
</protein>
<sequence>MQLYTFYTESTLKLHYHMVNTLPYRVCRDPINRNLLMKGLQYCPLYDYLWHAFMAVNCIDLYYQKETCGIDDVLNLSKDAYLNMGDYHMTRSMLSLAEEVKKQEDAKKAVSLVLTTMLHIFYATGSPNQMIADRAYFGLGKNLGLLFTEYAVMFSKCTIFNQACARYCINEWSEDAINYFPEFLYGLIDVEYEDTNEPNEPNNKQKVKPLSNDCKIMLKTMVDRLKREFRSFANPTIYRNPIMSSRYVPIDSLLNKDDDLSNDDGLNNNVKKLEYDMYGTMSRYIVEIPDLFIEMQEMNDPRALLITAYNVISLVSRRYEYWPISVYRRELDYIKSLLTKLENENLWIRWMDVAYNVLDGLENETTSH</sequence>
<dbReference type="AlphaFoldDB" id="A0A1E4T6I1"/>
<dbReference type="EMBL" id="KV453848">
    <property type="protein sequence ID" value="ODV87278.1"/>
    <property type="molecule type" value="Genomic_DNA"/>
</dbReference>
<evidence type="ECO:0000313" key="1">
    <source>
        <dbReference type="EMBL" id="ODV87278.1"/>
    </source>
</evidence>
<evidence type="ECO:0008006" key="3">
    <source>
        <dbReference type="Google" id="ProtNLM"/>
    </source>
</evidence>
<accession>A0A1E4T6I1</accession>
<keyword evidence="2" id="KW-1185">Reference proteome</keyword>
<dbReference type="Proteomes" id="UP000094801">
    <property type="component" value="Unassembled WGS sequence"/>
</dbReference>
<evidence type="ECO:0000313" key="2">
    <source>
        <dbReference type="Proteomes" id="UP000094801"/>
    </source>
</evidence>
<gene>
    <name evidence="1" type="ORF">CANARDRAFT_194072</name>
</gene>
<dbReference type="OrthoDB" id="3990390at2759"/>
<organism evidence="1 2">
    <name type="scientific">[Candida] arabinofermentans NRRL YB-2248</name>
    <dbReference type="NCBI Taxonomy" id="983967"/>
    <lineage>
        <taxon>Eukaryota</taxon>
        <taxon>Fungi</taxon>
        <taxon>Dikarya</taxon>
        <taxon>Ascomycota</taxon>
        <taxon>Saccharomycotina</taxon>
        <taxon>Pichiomycetes</taxon>
        <taxon>Pichiales</taxon>
        <taxon>Pichiaceae</taxon>
        <taxon>Ogataea</taxon>
        <taxon>Ogataea/Candida clade</taxon>
    </lineage>
</organism>
<reference evidence="2" key="1">
    <citation type="submission" date="2016-04" db="EMBL/GenBank/DDBJ databases">
        <title>Comparative genomics of biotechnologically important yeasts.</title>
        <authorList>
            <consortium name="DOE Joint Genome Institute"/>
            <person name="Riley R."/>
            <person name="Haridas S."/>
            <person name="Wolfe K.H."/>
            <person name="Lopes M.R."/>
            <person name="Hittinger C.T."/>
            <person name="Goker M."/>
            <person name="Salamov A."/>
            <person name="Wisecaver J."/>
            <person name="Long T.M."/>
            <person name="Aerts A.L."/>
            <person name="Barry K."/>
            <person name="Choi C."/>
            <person name="Clum A."/>
            <person name="Coughlan A.Y."/>
            <person name="Deshpande S."/>
            <person name="Douglass A.P."/>
            <person name="Hanson S.J."/>
            <person name="Klenk H.-P."/>
            <person name="Labutti K."/>
            <person name="Lapidus A."/>
            <person name="Lindquist E."/>
            <person name="Lipzen A."/>
            <person name="Meier-Kolthoff J.P."/>
            <person name="Ohm R.A."/>
            <person name="Otillar R.P."/>
            <person name="Pangilinan J."/>
            <person name="Peng Y."/>
            <person name="Rokas A."/>
            <person name="Rosa C.A."/>
            <person name="Scheuner C."/>
            <person name="Sibirny A.A."/>
            <person name="Slot J.C."/>
            <person name="Stielow J.B."/>
            <person name="Sun H."/>
            <person name="Kurtzman C.P."/>
            <person name="Blackwell M."/>
            <person name="Grigoriev I.V."/>
            <person name="Jeffries T.W."/>
        </authorList>
    </citation>
    <scope>NUCLEOTIDE SEQUENCE [LARGE SCALE GENOMIC DNA]</scope>
    <source>
        <strain evidence="2">NRRL YB-2248</strain>
    </source>
</reference>